<evidence type="ECO:0000256" key="2">
    <source>
        <dbReference type="ARBA" id="ARBA00023303"/>
    </source>
</evidence>
<dbReference type="EMBL" id="VIEB01000136">
    <property type="protein sequence ID" value="TQE04643.1"/>
    <property type="molecule type" value="Genomic_DNA"/>
</dbReference>
<protein>
    <recommendedName>
        <fullName evidence="4">Cyclic nucleotide-binding domain-containing protein</fullName>
    </recommendedName>
</protein>
<dbReference type="GO" id="GO:0016020">
    <property type="term" value="C:membrane"/>
    <property type="evidence" value="ECO:0007669"/>
    <property type="project" value="UniProtKB-SubCell"/>
</dbReference>
<dbReference type="PROSITE" id="PS50042">
    <property type="entry name" value="CNMP_BINDING_3"/>
    <property type="match status" value="1"/>
</dbReference>
<dbReference type="InterPro" id="IPR018490">
    <property type="entry name" value="cNMP-bd_dom_sf"/>
</dbReference>
<dbReference type="Pfam" id="PF00027">
    <property type="entry name" value="cNMP_binding"/>
    <property type="match status" value="1"/>
</dbReference>
<evidence type="ECO:0000313" key="5">
    <source>
        <dbReference type="EMBL" id="TQE04643.1"/>
    </source>
</evidence>
<keyword evidence="3" id="KW-0732">Signal</keyword>
<dbReference type="STRING" id="106549.A0A540N275"/>
<keyword evidence="6" id="KW-1185">Reference proteome</keyword>
<dbReference type="InterPro" id="IPR000595">
    <property type="entry name" value="cNMP-bd_dom"/>
</dbReference>
<gene>
    <name evidence="5" type="ORF">C1H46_009726</name>
</gene>
<evidence type="ECO:0000256" key="1">
    <source>
        <dbReference type="ARBA" id="ARBA00023286"/>
    </source>
</evidence>
<sequence length="238" mass="24351">MFSFLLVAIVGATASATASEPAGGRLSPIVGATAGATASEPAGGRLSPIVGATAGATASEPAGGRLSPIVGATAGATASEPAGWCELSPSIVPVLGMLGTQALEKICDYLKPVTYKENSFIFRMGDPLDFMLFIIKGTVCTYSWTSSTGATSSKMAAGLLGEGQFYGEDLLNSPDFTQLPISTEHVKTRGNVQAFALMADDLATVVANNCANNNCEEVEDDIVEIKHCAHSADVGGRV</sequence>
<organism evidence="5 6">
    <name type="scientific">Malus baccata</name>
    <name type="common">Siberian crab apple</name>
    <name type="synonym">Pyrus baccata</name>
    <dbReference type="NCBI Taxonomy" id="106549"/>
    <lineage>
        <taxon>Eukaryota</taxon>
        <taxon>Viridiplantae</taxon>
        <taxon>Streptophyta</taxon>
        <taxon>Embryophyta</taxon>
        <taxon>Tracheophyta</taxon>
        <taxon>Spermatophyta</taxon>
        <taxon>Magnoliopsida</taxon>
        <taxon>eudicotyledons</taxon>
        <taxon>Gunneridae</taxon>
        <taxon>Pentapetalae</taxon>
        <taxon>rosids</taxon>
        <taxon>fabids</taxon>
        <taxon>Rosales</taxon>
        <taxon>Rosaceae</taxon>
        <taxon>Amygdaloideae</taxon>
        <taxon>Maleae</taxon>
        <taxon>Malus</taxon>
    </lineage>
</organism>
<dbReference type="InterPro" id="IPR014710">
    <property type="entry name" value="RmlC-like_jellyroll"/>
</dbReference>
<keyword evidence="2" id="KW-0407">Ion channel</keyword>
<proteinExistence type="predicted"/>
<dbReference type="PANTHER" id="PTHR45651">
    <property type="entry name" value="CYCLIC NUCLEOTIDE-GATED ION CHANNEL 15-RELATED-RELATED"/>
    <property type="match status" value="1"/>
</dbReference>
<feature type="domain" description="Cyclic nucleotide-binding" evidence="4">
    <location>
        <begin position="94"/>
        <end position="168"/>
    </location>
</feature>
<accession>A0A540N275</accession>
<evidence type="ECO:0000259" key="4">
    <source>
        <dbReference type="PROSITE" id="PS50042"/>
    </source>
</evidence>
<dbReference type="SUPFAM" id="SSF51206">
    <property type="entry name" value="cAMP-binding domain-like"/>
    <property type="match status" value="1"/>
</dbReference>
<evidence type="ECO:0000256" key="3">
    <source>
        <dbReference type="SAM" id="SignalP"/>
    </source>
</evidence>
<dbReference type="Proteomes" id="UP000315295">
    <property type="component" value="Unassembled WGS sequence"/>
</dbReference>
<dbReference type="GO" id="GO:0034220">
    <property type="term" value="P:monoatomic ion transmembrane transport"/>
    <property type="evidence" value="ECO:0007669"/>
    <property type="project" value="UniProtKB-KW"/>
</dbReference>
<keyword evidence="1" id="KW-1071">Ligand-gated ion channel</keyword>
<name>A0A540N275_MALBA</name>
<keyword evidence="1" id="KW-0406">Ion transport</keyword>
<feature type="chain" id="PRO_5021842121" description="Cyclic nucleotide-binding domain-containing protein" evidence="3">
    <location>
        <begin position="19"/>
        <end position="238"/>
    </location>
</feature>
<feature type="signal peptide" evidence="3">
    <location>
        <begin position="1"/>
        <end position="18"/>
    </location>
</feature>
<dbReference type="Gene3D" id="2.60.120.10">
    <property type="entry name" value="Jelly Rolls"/>
    <property type="match status" value="1"/>
</dbReference>
<comment type="caution">
    <text evidence="5">The sequence shown here is derived from an EMBL/GenBank/DDBJ whole genome shotgun (WGS) entry which is preliminary data.</text>
</comment>
<evidence type="ECO:0000313" key="6">
    <source>
        <dbReference type="Proteomes" id="UP000315295"/>
    </source>
</evidence>
<keyword evidence="1" id="KW-0813">Transport</keyword>
<reference evidence="5 6" key="1">
    <citation type="journal article" date="2019" name="G3 (Bethesda)">
        <title>Sequencing of a Wild Apple (Malus baccata) Genome Unravels the Differences Between Cultivated and Wild Apple Species Regarding Disease Resistance and Cold Tolerance.</title>
        <authorList>
            <person name="Chen X."/>
        </authorList>
    </citation>
    <scope>NUCLEOTIDE SEQUENCE [LARGE SCALE GENOMIC DNA]</scope>
    <source>
        <strain evidence="6">cv. Shandingzi</strain>
        <tissue evidence="5">Leaves</tissue>
    </source>
</reference>
<dbReference type="CDD" id="cd00038">
    <property type="entry name" value="CAP_ED"/>
    <property type="match status" value="1"/>
</dbReference>
<dbReference type="AlphaFoldDB" id="A0A540N275"/>
<dbReference type="PANTHER" id="PTHR45651:SF68">
    <property type="entry name" value="ION TRANSPORT DOMAIN-CONTAINING PROTEIN"/>
    <property type="match status" value="1"/>
</dbReference>